<dbReference type="PANTHER" id="PTHR11987:SF53">
    <property type="entry name" value="ALPHA-2,8-SIALYLTRANSFERASE 8F-LIKE"/>
    <property type="match status" value="1"/>
</dbReference>
<evidence type="ECO:0000256" key="7">
    <source>
        <dbReference type="ARBA" id="ARBA00022989"/>
    </source>
</evidence>
<dbReference type="PANTHER" id="PTHR11987">
    <property type="entry name" value="ALPHA-2,8-SIALYLTRANSFERASE"/>
    <property type="match status" value="1"/>
</dbReference>
<dbReference type="Proteomes" id="UP000694865">
    <property type="component" value="Unplaced"/>
</dbReference>
<evidence type="ECO:0000256" key="1">
    <source>
        <dbReference type="ARBA" id="ARBA00004323"/>
    </source>
</evidence>
<sequence length="315" mass="36547">MVIKTKTRRRVTRSSRTLRRLALQQNLTDTVKLLDTNWELNKTRLRGIRHDLTNLNGSYFIFTQSNTKLGRKYYNSFLKSPVVINRPQLRLLPETSPFSETTLFKSCAIVGNGGILKNSHCGNEIDSSDFVMRSNLQPIKHFTNDAGMKSSLVTINPSIIYNRFNLFDTPGNESNFLQALEEYQQYFLWIPNSYVVNNSLSFETASIIRQTIRQQLLLADAIYFRKLQRYWKTKKMLSTGMSLVSIGICLCEEINLYGFWPFQIDSNGEPLPMHYTDDIAWSTYHHNHDYDSEFQLLINLHRSGVIKLHINQCSP</sequence>
<gene>
    <name evidence="12" type="primary">LOC102803450</name>
</gene>
<evidence type="ECO:0000313" key="11">
    <source>
        <dbReference type="Proteomes" id="UP000694865"/>
    </source>
</evidence>
<dbReference type="Pfam" id="PF00777">
    <property type="entry name" value="Glyco_transf_29"/>
    <property type="match status" value="1"/>
</dbReference>
<name>A0ABM0MBK4_SACKO</name>
<keyword evidence="4" id="KW-0808">Transferase</keyword>
<accession>A0ABM0MBK4</accession>
<organism evidence="11 12">
    <name type="scientific">Saccoglossus kowalevskii</name>
    <name type="common">Acorn worm</name>
    <dbReference type="NCBI Taxonomy" id="10224"/>
    <lineage>
        <taxon>Eukaryota</taxon>
        <taxon>Metazoa</taxon>
        <taxon>Hemichordata</taxon>
        <taxon>Enteropneusta</taxon>
        <taxon>Harrimaniidae</taxon>
        <taxon>Saccoglossus</taxon>
    </lineage>
</organism>
<evidence type="ECO:0000256" key="9">
    <source>
        <dbReference type="ARBA" id="ARBA00023136"/>
    </source>
</evidence>
<keyword evidence="8" id="KW-0333">Golgi apparatus</keyword>
<dbReference type="CDD" id="cd23963">
    <property type="entry name" value="GT29_ST8SIA"/>
    <property type="match status" value="1"/>
</dbReference>
<reference evidence="12" key="1">
    <citation type="submission" date="2025-08" db="UniProtKB">
        <authorList>
            <consortium name="RefSeq"/>
        </authorList>
    </citation>
    <scope>IDENTIFICATION</scope>
    <source>
        <tissue evidence="12">Testes</tissue>
    </source>
</reference>
<dbReference type="RefSeq" id="XP_006817395.1">
    <property type="nucleotide sequence ID" value="XM_006817332.1"/>
</dbReference>
<evidence type="ECO:0000256" key="4">
    <source>
        <dbReference type="ARBA" id="ARBA00022679"/>
    </source>
</evidence>
<evidence type="ECO:0000256" key="5">
    <source>
        <dbReference type="ARBA" id="ARBA00022692"/>
    </source>
</evidence>
<dbReference type="InterPro" id="IPR038578">
    <property type="entry name" value="GT29-like_sf"/>
</dbReference>
<comment type="subcellular location">
    <subcellularLocation>
        <location evidence="1">Golgi apparatus membrane</location>
        <topology evidence="1">Single-pass type II membrane protein</topology>
    </subcellularLocation>
</comment>
<evidence type="ECO:0000256" key="3">
    <source>
        <dbReference type="ARBA" id="ARBA00022676"/>
    </source>
</evidence>
<comment type="similarity">
    <text evidence="2">Belongs to the glycosyltransferase 29 family.</text>
</comment>
<keyword evidence="3" id="KW-0328">Glycosyltransferase</keyword>
<dbReference type="GeneID" id="102803450"/>
<keyword evidence="7" id="KW-1133">Transmembrane helix</keyword>
<protein>
    <submittedName>
        <fullName evidence="12">Alpha-N-acetylneuraminide alpha-2,8-sialyltransferase-like</fullName>
    </submittedName>
</protein>
<evidence type="ECO:0000313" key="12">
    <source>
        <dbReference type="RefSeq" id="XP_006817395.1"/>
    </source>
</evidence>
<keyword evidence="11" id="KW-1185">Reference proteome</keyword>
<keyword evidence="5" id="KW-0812">Transmembrane</keyword>
<keyword evidence="6" id="KW-0735">Signal-anchor</keyword>
<evidence type="ECO:0000256" key="10">
    <source>
        <dbReference type="ARBA" id="ARBA00023180"/>
    </source>
</evidence>
<proteinExistence type="inferred from homology"/>
<keyword evidence="10" id="KW-0325">Glycoprotein</keyword>
<dbReference type="InterPro" id="IPR050943">
    <property type="entry name" value="Glycosyltr_29_Sialyltrsf"/>
</dbReference>
<evidence type="ECO:0000256" key="8">
    <source>
        <dbReference type="ARBA" id="ARBA00023034"/>
    </source>
</evidence>
<keyword evidence="9" id="KW-0472">Membrane</keyword>
<evidence type="ECO:0000256" key="6">
    <source>
        <dbReference type="ARBA" id="ARBA00022968"/>
    </source>
</evidence>
<evidence type="ECO:0000256" key="2">
    <source>
        <dbReference type="ARBA" id="ARBA00006003"/>
    </source>
</evidence>
<dbReference type="Gene3D" id="3.90.1480.20">
    <property type="entry name" value="Glycosyl transferase family 29"/>
    <property type="match status" value="1"/>
</dbReference>
<dbReference type="InterPro" id="IPR001675">
    <property type="entry name" value="Glyco_trans_29"/>
</dbReference>